<name>A0A8T0GTJ4_CERPU</name>
<keyword evidence="2" id="KW-1185">Reference proteome</keyword>
<proteinExistence type="predicted"/>
<dbReference type="AlphaFoldDB" id="A0A8T0GTJ4"/>
<sequence>MFFMVGAAGIVGVAAVDCWEVYYGLWRIAMAGLLNWTSLAVESWLHVYRVWQGLFLAVPHFLKTLEALALADCNGRYVEVDMITGSGELVACVSCMARAFPCRTSLSEDFRSVGVGGLQWQVC</sequence>
<organism evidence="1 2">
    <name type="scientific">Ceratodon purpureus</name>
    <name type="common">Fire moss</name>
    <name type="synonym">Dicranum purpureum</name>
    <dbReference type="NCBI Taxonomy" id="3225"/>
    <lineage>
        <taxon>Eukaryota</taxon>
        <taxon>Viridiplantae</taxon>
        <taxon>Streptophyta</taxon>
        <taxon>Embryophyta</taxon>
        <taxon>Bryophyta</taxon>
        <taxon>Bryophytina</taxon>
        <taxon>Bryopsida</taxon>
        <taxon>Dicranidae</taxon>
        <taxon>Pseudoditrichales</taxon>
        <taxon>Ditrichaceae</taxon>
        <taxon>Ceratodon</taxon>
    </lineage>
</organism>
<protein>
    <submittedName>
        <fullName evidence="1">Uncharacterized protein</fullName>
    </submittedName>
</protein>
<comment type="caution">
    <text evidence="1">The sequence shown here is derived from an EMBL/GenBank/DDBJ whole genome shotgun (WGS) entry which is preliminary data.</text>
</comment>
<accession>A0A8T0GTJ4</accession>
<dbReference type="Proteomes" id="UP000822688">
    <property type="component" value="Chromosome 9"/>
</dbReference>
<reference evidence="1" key="1">
    <citation type="submission" date="2020-06" db="EMBL/GenBank/DDBJ databases">
        <title>WGS assembly of Ceratodon purpureus strain R40.</title>
        <authorList>
            <person name="Carey S.B."/>
            <person name="Jenkins J."/>
            <person name="Shu S."/>
            <person name="Lovell J.T."/>
            <person name="Sreedasyam A."/>
            <person name="Maumus F."/>
            <person name="Tiley G.P."/>
            <person name="Fernandez-Pozo N."/>
            <person name="Barry K."/>
            <person name="Chen C."/>
            <person name="Wang M."/>
            <person name="Lipzen A."/>
            <person name="Daum C."/>
            <person name="Saski C.A."/>
            <person name="Payton A.C."/>
            <person name="Mcbreen J.C."/>
            <person name="Conrad R.E."/>
            <person name="Kollar L.M."/>
            <person name="Olsson S."/>
            <person name="Huttunen S."/>
            <person name="Landis J.B."/>
            <person name="Wickett N.J."/>
            <person name="Johnson M.G."/>
            <person name="Rensing S.A."/>
            <person name="Grimwood J."/>
            <person name="Schmutz J."/>
            <person name="Mcdaniel S.F."/>
        </authorList>
    </citation>
    <scope>NUCLEOTIDE SEQUENCE</scope>
    <source>
        <strain evidence="1">R40</strain>
    </source>
</reference>
<gene>
    <name evidence="1" type="ORF">KC19_9G067900</name>
</gene>
<dbReference type="EMBL" id="CM026430">
    <property type="protein sequence ID" value="KAG0561484.1"/>
    <property type="molecule type" value="Genomic_DNA"/>
</dbReference>
<evidence type="ECO:0000313" key="1">
    <source>
        <dbReference type="EMBL" id="KAG0561484.1"/>
    </source>
</evidence>
<evidence type="ECO:0000313" key="2">
    <source>
        <dbReference type="Proteomes" id="UP000822688"/>
    </source>
</evidence>